<dbReference type="OrthoDB" id="10344406at2759"/>
<name>A0A4Y7K9S0_PAPSO</name>
<accession>A0A4Y7K9S0</accession>
<reference evidence="1 2" key="1">
    <citation type="journal article" date="2018" name="Science">
        <title>The opium poppy genome and morphinan production.</title>
        <authorList>
            <person name="Guo L."/>
            <person name="Winzer T."/>
            <person name="Yang X."/>
            <person name="Li Y."/>
            <person name="Ning Z."/>
            <person name="He Z."/>
            <person name="Teodor R."/>
            <person name="Lu Y."/>
            <person name="Bowser T.A."/>
            <person name="Graham I.A."/>
            <person name="Ye K."/>
        </authorList>
    </citation>
    <scope>NUCLEOTIDE SEQUENCE [LARGE SCALE GENOMIC DNA]</scope>
    <source>
        <strain evidence="2">cv. HN1</strain>
        <tissue evidence="1">Leaves</tissue>
    </source>
</reference>
<dbReference type="Proteomes" id="UP000316621">
    <property type="component" value="Chromosome 7"/>
</dbReference>
<keyword evidence="2" id="KW-1185">Reference proteome</keyword>
<gene>
    <name evidence="1" type="ORF">C5167_034432</name>
</gene>
<dbReference type="AlphaFoldDB" id="A0A4Y7K9S0"/>
<proteinExistence type="predicted"/>
<evidence type="ECO:0000313" key="1">
    <source>
        <dbReference type="EMBL" id="RZC68951.1"/>
    </source>
</evidence>
<evidence type="ECO:0000313" key="2">
    <source>
        <dbReference type="Proteomes" id="UP000316621"/>
    </source>
</evidence>
<organism evidence="1 2">
    <name type="scientific">Papaver somniferum</name>
    <name type="common">Opium poppy</name>
    <dbReference type="NCBI Taxonomy" id="3469"/>
    <lineage>
        <taxon>Eukaryota</taxon>
        <taxon>Viridiplantae</taxon>
        <taxon>Streptophyta</taxon>
        <taxon>Embryophyta</taxon>
        <taxon>Tracheophyta</taxon>
        <taxon>Spermatophyta</taxon>
        <taxon>Magnoliopsida</taxon>
        <taxon>Ranunculales</taxon>
        <taxon>Papaveraceae</taxon>
        <taxon>Papaveroideae</taxon>
        <taxon>Papaver</taxon>
    </lineage>
</organism>
<dbReference type="EMBL" id="CM010721">
    <property type="protein sequence ID" value="RZC68951.1"/>
    <property type="molecule type" value="Genomic_DNA"/>
</dbReference>
<sequence>MASRRKHLFTQSAVKAGTPKDYYMNPSERLMAKKSGWSVLEHEDYIETIFDMSAFNYMEGEIVYAKGYNCQAIGDSVNKDDECGYIMNSDFIDFKGIDGEMKGGLTKMYFPKIKRDDTKKKNVVGSGSA</sequence>
<dbReference type="Gramene" id="RZC68951">
    <property type="protein sequence ID" value="RZC68951"/>
    <property type="gene ID" value="C5167_034432"/>
</dbReference>
<protein>
    <submittedName>
        <fullName evidence="1">Uncharacterized protein</fullName>
    </submittedName>
</protein>